<dbReference type="Proteomes" id="UP000318528">
    <property type="component" value="Unassembled WGS sequence"/>
</dbReference>
<sequence>MLIPNRHGNSGAYRYGFQGQEKDDELKGEGNSLNYTFRMHDPRVGRFFARDPLFKEYPFYSPYAFSGNRVIDKVELEGLEPADYDFGQDPLAGVRVIKTVAQDLEIASYNAVTWLHAYANPFNSNTGTRSIKEKVVREDGFTDVGSRTVKTGLKDRVIGSLDVIGAGLTLYGGPSSVGLMVKSESSSSISNTSKQVIETFILKINGRFPRNFSFAGKLMKFEEGTILAKKYSIGVKFKETGFPNFSPFSKKTVDIGQLNKNIAKDFQQANKAAGYSETPANYTWHHVENSTKLELVPSDLHSAVPHTGGRATNAPKN</sequence>
<protein>
    <recommendedName>
        <fullName evidence="3">RHS repeat-associated core domain-containing protein</fullName>
    </recommendedName>
</protein>
<dbReference type="InterPro" id="IPR032869">
    <property type="entry name" value="WHH_dom_containing"/>
</dbReference>
<comment type="caution">
    <text evidence="1">The sequence shown here is derived from an EMBL/GenBank/DDBJ whole genome shotgun (WGS) entry which is preliminary data.</text>
</comment>
<evidence type="ECO:0008006" key="3">
    <source>
        <dbReference type="Google" id="ProtNLM"/>
    </source>
</evidence>
<reference evidence="1 2" key="1">
    <citation type="submission" date="2019-07" db="EMBL/GenBank/DDBJ databases">
        <title>Novel species of Flavobacterium.</title>
        <authorList>
            <person name="Liu Q."/>
            <person name="Xin Y.-H."/>
        </authorList>
    </citation>
    <scope>NUCLEOTIDE SEQUENCE [LARGE SCALE GENOMIC DNA]</scope>
    <source>
        <strain evidence="1 2">GSP39</strain>
    </source>
</reference>
<keyword evidence="2" id="KW-1185">Reference proteome</keyword>
<dbReference type="Pfam" id="PF14414">
    <property type="entry name" value="WHH"/>
    <property type="match status" value="1"/>
</dbReference>
<dbReference type="Gene3D" id="2.180.10.10">
    <property type="entry name" value="RHS repeat-associated core"/>
    <property type="match status" value="1"/>
</dbReference>
<proteinExistence type="predicted"/>
<dbReference type="EMBL" id="VJZN01000022">
    <property type="protein sequence ID" value="TRX04873.1"/>
    <property type="molecule type" value="Genomic_DNA"/>
</dbReference>
<dbReference type="RefSeq" id="WP_143388158.1">
    <property type="nucleotide sequence ID" value="NZ_VJZM01000024.1"/>
</dbReference>
<organism evidence="1 2">
    <name type="scientific">Flavobacterium gawalongense</name>
    <dbReference type="NCBI Taxonomy" id="2594432"/>
    <lineage>
        <taxon>Bacteria</taxon>
        <taxon>Pseudomonadati</taxon>
        <taxon>Bacteroidota</taxon>
        <taxon>Flavobacteriia</taxon>
        <taxon>Flavobacteriales</taxon>
        <taxon>Flavobacteriaceae</taxon>
        <taxon>Flavobacterium</taxon>
    </lineage>
</organism>
<accession>A0ABY3CJ05</accession>
<gene>
    <name evidence="1" type="ORF">FNW12_12500</name>
</gene>
<evidence type="ECO:0000313" key="2">
    <source>
        <dbReference type="Proteomes" id="UP000318528"/>
    </source>
</evidence>
<name>A0ABY3CJ05_9FLAO</name>
<evidence type="ECO:0000313" key="1">
    <source>
        <dbReference type="EMBL" id="TRX04873.1"/>
    </source>
</evidence>